<dbReference type="Pfam" id="PF13119">
    <property type="entry name" value="DUF3973"/>
    <property type="match status" value="1"/>
</dbReference>
<evidence type="ECO:0000259" key="1">
    <source>
        <dbReference type="Pfam" id="PF13119"/>
    </source>
</evidence>
<dbReference type="InterPro" id="IPR025003">
    <property type="entry name" value="DUF3973"/>
</dbReference>
<evidence type="ECO:0000313" key="2">
    <source>
        <dbReference type="EMBL" id="TVY08766.1"/>
    </source>
</evidence>
<gene>
    <name evidence="2" type="ORF">FPZ49_17090</name>
</gene>
<organism evidence="2 3">
    <name type="scientific">Paenibacillus cremeus</name>
    <dbReference type="NCBI Taxonomy" id="2163881"/>
    <lineage>
        <taxon>Bacteria</taxon>
        <taxon>Bacillati</taxon>
        <taxon>Bacillota</taxon>
        <taxon>Bacilli</taxon>
        <taxon>Bacillales</taxon>
        <taxon>Paenibacillaceae</taxon>
        <taxon>Paenibacillus</taxon>
    </lineage>
</organism>
<dbReference type="Proteomes" id="UP000317036">
    <property type="component" value="Unassembled WGS sequence"/>
</dbReference>
<protein>
    <recommendedName>
        <fullName evidence="1">DUF3973 domain-containing protein</fullName>
    </recommendedName>
</protein>
<accession>A0A559K9G4</accession>
<comment type="caution">
    <text evidence="2">The sequence shown here is derived from an EMBL/GenBank/DDBJ whole genome shotgun (WGS) entry which is preliminary data.</text>
</comment>
<reference evidence="2 3" key="1">
    <citation type="submission" date="2019-07" db="EMBL/GenBank/DDBJ databases">
        <authorList>
            <person name="Kim J."/>
        </authorList>
    </citation>
    <scope>NUCLEOTIDE SEQUENCE [LARGE SCALE GENOMIC DNA]</scope>
    <source>
        <strain evidence="2 3">JC52</strain>
    </source>
</reference>
<sequence length="62" mass="7030">MYYCILCGEIHHSNYKTLEMTSEWIFKTGFRYINDTLYSAGVCQQSICASQPAQVQVQSATA</sequence>
<dbReference type="AlphaFoldDB" id="A0A559K9G4"/>
<dbReference type="RefSeq" id="WP_144849004.1">
    <property type="nucleotide sequence ID" value="NZ_VNJI01000020.1"/>
</dbReference>
<name>A0A559K9G4_9BACL</name>
<dbReference type="EMBL" id="VNJI01000020">
    <property type="protein sequence ID" value="TVY08766.1"/>
    <property type="molecule type" value="Genomic_DNA"/>
</dbReference>
<evidence type="ECO:0000313" key="3">
    <source>
        <dbReference type="Proteomes" id="UP000317036"/>
    </source>
</evidence>
<keyword evidence="3" id="KW-1185">Reference proteome</keyword>
<dbReference type="OrthoDB" id="2636122at2"/>
<proteinExistence type="predicted"/>
<feature type="domain" description="DUF3973" evidence="1">
    <location>
        <begin position="1"/>
        <end position="37"/>
    </location>
</feature>